<evidence type="ECO:0000259" key="9">
    <source>
        <dbReference type="PROSITE" id="PS51202"/>
    </source>
</evidence>
<comment type="similarity">
    <text evidence="2">Belongs to the monovalent cation:proton antiporter 2 (CPA2) transporter (TC 2.A.37) family.</text>
</comment>
<dbReference type="GO" id="GO:0015297">
    <property type="term" value="F:antiporter activity"/>
    <property type="evidence" value="ECO:0007669"/>
    <property type="project" value="InterPro"/>
</dbReference>
<evidence type="ECO:0000313" key="11">
    <source>
        <dbReference type="Proteomes" id="UP000823636"/>
    </source>
</evidence>
<dbReference type="InterPro" id="IPR006037">
    <property type="entry name" value="RCK_C"/>
</dbReference>
<comment type="subcellular location">
    <subcellularLocation>
        <location evidence="1">Membrane</location>
        <topology evidence="1">Multi-pass membrane protein</topology>
    </subcellularLocation>
</comment>
<dbReference type="Proteomes" id="UP000823636">
    <property type="component" value="Unassembled WGS sequence"/>
</dbReference>
<dbReference type="GO" id="GO:1902600">
    <property type="term" value="P:proton transmembrane transport"/>
    <property type="evidence" value="ECO:0007669"/>
    <property type="project" value="InterPro"/>
</dbReference>
<feature type="transmembrane region" description="Helical" evidence="8">
    <location>
        <begin position="188"/>
        <end position="211"/>
    </location>
</feature>
<dbReference type="GO" id="GO:0008324">
    <property type="term" value="F:monoatomic cation transmembrane transporter activity"/>
    <property type="evidence" value="ECO:0007669"/>
    <property type="project" value="InterPro"/>
</dbReference>
<feature type="transmembrane region" description="Helical" evidence="8">
    <location>
        <begin position="223"/>
        <end position="240"/>
    </location>
</feature>
<feature type="transmembrane region" description="Helical" evidence="8">
    <location>
        <begin position="6"/>
        <end position="26"/>
    </location>
</feature>
<evidence type="ECO:0000313" key="10">
    <source>
        <dbReference type="EMBL" id="MBO8438153.1"/>
    </source>
</evidence>
<evidence type="ECO:0000256" key="2">
    <source>
        <dbReference type="ARBA" id="ARBA00005551"/>
    </source>
</evidence>
<dbReference type="EMBL" id="JADIMW010000049">
    <property type="protein sequence ID" value="MBO8438153.1"/>
    <property type="molecule type" value="Genomic_DNA"/>
</dbReference>
<dbReference type="PANTHER" id="PTHR42751">
    <property type="entry name" value="SODIUM/HYDROGEN EXCHANGER FAMILY/TRKA DOMAIN PROTEIN"/>
    <property type="match status" value="1"/>
</dbReference>
<dbReference type="GO" id="GO:0006813">
    <property type="term" value="P:potassium ion transport"/>
    <property type="evidence" value="ECO:0007669"/>
    <property type="project" value="UniProtKB-KW"/>
</dbReference>
<dbReference type="SUPFAM" id="SSF116726">
    <property type="entry name" value="TrkA C-terminal domain-like"/>
    <property type="match status" value="1"/>
</dbReference>
<feature type="domain" description="RCK C-terminal" evidence="9">
    <location>
        <begin position="573"/>
        <end position="657"/>
    </location>
</feature>
<dbReference type="AlphaFoldDB" id="A0A9D9E310"/>
<name>A0A9D9E310_9BACT</name>
<feature type="transmembrane region" description="Helical" evidence="8">
    <location>
        <begin position="333"/>
        <end position="353"/>
    </location>
</feature>
<protein>
    <submittedName>
        <fullName evidence="10">Cation:proton antiporter</fullName>
    </submittedName>
</protein>
<evidence type="ECO:0000256" key="5">
    <source>
        <dbReference type="ARBA" id="ARBA00022692"/>
    </source>
</evidence>
<evidence type="ECO:0000256" key="8">
    <source>
        <dbReference type="SAM" id="Phobius"/>
    </source>
</evidence>
<feature type="transmembrane region" description="Helical" evidence="8">
    <location>
        <begin position="62"/>
        <end position="81"/>
    </location>
</feature>
<feature type="transmembrane region" description="Helical" evidence="8">
    <location>
        <begin position="93"/>
        <end position="115"/>
    </location>
</feature>
<feature type="transmembrane region" description="Helical" evidence="8">
    <location>
        <begin position="152"/>
        <end position="176"/>
    </location>
</feature>
<keyword evidence="4" id="KW-0633">Potassium transport</keyword>
<keyword evidence="6 8" id="KW-1133">Transmembrane helix</keyword>
<reference evidence="10" key="2">
    <citation type="journal article" date="2021" name="PeerJ">
        <title>Extensive microbial diversity within the chicken gut microbiome revealed by metagenomics and culture.</title>
        <authorList>
            <person name="Gilroy R."/>
            <person name="Ravi A."/>
            <person name="Getino M."/>
            <person name="Pursley I."/>
            <person name="Horton D.L."/>
            <person name="Alikhan N.F."/>
            <person name="Baker D."/>
            <person name="Gharbi K."/>
            <person name="Hall N."/>
            <person name="Watson M."/>
            <person name="Adriaenssens E.M."/>
            <person name="Foster-Nyarko E."/>
            <person name="Jarju S."/>
            <person name="Secka A."/>
            <person name="Antonio M."/>
            <person name="Oren A."/>
            <person name="Chaudhuri R.R."/>
            <person name="La Ragione R."/>
            <person name="Hildebrand F."/>
            <person name="Pallen M.J."/>
        </authorList>
    </citation>
    <scope>NUCLEOTIDE SEQUENCE</scope>
    <source>
        <strain evidence="10">G3-4614</strain>
    </source>
</reference>
<proteinExistence type="inferred from homology"/>
<dbReference type="Gene3D" id="3.30.70.1450">
    <property type="entry name" value="Regulator of K+ conductance, C-terminal domain"/>
    <property type="match status" value="1"/>
</dbReference>
<evidence type="ECO:0000256" key="6">
    <source>
        <dbReference type="ARBA" id="ARBA00022989"/>
    </source>
</evidence>
<feature type="transmembrane region" description="Helical" evidence="8">
    <location>
        <begin position="33"/>
        <end position="50"/>
    </location>
</feature>
<evidence type="ECO:0000256" key="3">
    <source>
        <dbReference type="ARBA" id="ARBA00022448"/>
    </source>
</evidence>
<reference evidence="10" key="1">
    <citation type="submission" date="2020-10" db="EMBL/GenBank/DDBJ databases">
        <authorList>
            <person name="Gilroy R."/>
        </authorList>
    </citation>
    <scope>NUCLEOTIDE SEQUENCE</scope>
    <source>
        <strain evidence="10">G3-4614</strain>
    </source>
</reference>
<evidence type="ECO:0000256" key="1">
    <source>
        <dbReference type="ARBA" id="ARBA00004141"/>
    </source>
</evidence>
<feature type="transmembrane region" description="Helical" evidence="8">
    <location>
        <begin position="501"/>
        <end position="522"/>
    </location>
</feature>
<dbReference type="PANTHER" id="PTHR42751:SF3">
    <property type="entry name" value="SODIUM_GLUTAMATE SYMPORTER"/>
    <property type="match status" value="1"/>
</dbReference>
<feature type="transmembrane region" description="Helical" evidence="8">
    <location>
        <begin position="121"/>
        <end position="140"/>
    </location>
</feature>
<organism evidence="10 11">
    <name type="scientific">Candidatus Caccoplasma merdipullorum</name>
    <dbReference type="NCBI Taxonomy" id="2840718"/>
    <lineage>
        <taxon>Bacteria</taxon>
        <taxon>Pseudomonadati</taxon>
        <taxon>Bacteroidota</taxon>
        <taxon>Bacteroidia</taxon>
        <taxon>Bacteroidales</taxon>
        <taxon>Bacteroidaceae</taxon>
        <taxon>Bacteroidaceae incertae sedis</taxon>
        <taxon>Candidatus Caccoplasma</taxon>
    </lineage>
</organism>
<feature type="transmembrane region" description="Helical" evidence="8">
    <location>
        <begin position="424"/>
        <end position="447"/>
    </location>
</feature>
<dbReference type="InterPro" id="IPR038770">
    <property type="entry name" value="Na+/solute_symporter_sf"/>
</dbReference>
<feature type="transmembrane region" description="Helical" evidence="8">
    <location>
        <begin position="275"/>
        <end position="294"/>
    </location>
</feature>
<feature type="transmembrane region" description="Helical" evidence="8">
    <location>
        <begin position="359"/>
        <end position="379"/>
    </location>
</feature>
<keyword evidence="3" id="KW-0813">Transport</keyword>
<dbReference type="Pfam" id="PF02080">
    <property type="entry name" value="TrkA_C"/>
    <property type="match status" value="1"/>
</dbReference>
<keyword evidence="5 8" id="KW-0812">Transmembrane</keyword>
<evidence type="ECO:0000256" key="4">
    <source>
        <dbReference type="ARBA" id="ARBA00022538"/>
    </source>
</evidence>
<accession>A0A9D9E310</accession>
<comment type="caution">
    <text evidence="10">The sequence shown here is derived from an EMBL/GenBank/DDBJ whole genome shotgun (WGS) entry which is preliminary data.</text>
</comment>
<dbReference type="GO" id="GO:0016020">
    <property type="term" value="C:membrane"/>
    <property type="evidence" value="ECO:0007669"/>
    <property type="project" value="UniProtKB-SubCell"/>
</dbReference>
<feature type="non-terminal residue" evidence="10">
    <location>
        <position position="662"/>
    </location>
</feature>
<dbReference type="Pfam" id="PF00999">
    <property type="entry name" value="Na_H_Exchanger"/>
    <property type="match status" value="1"/>
</dbReference>
<keyword evidence="4" id="KW-0406">Ion transport</keyword>
<keyword evidence="7 8" id="KW-0472">Membrane</keyword>
<dbReference type="InterPro" id="IPR006153">
    <property type="entry name" value="Cation/H_exchanger_TM"/>
</dbReference>
<feature type="transmembrane region" description="Helical" evidence="8">
    <location>
        <begin position="459"/>
        <end position="480"/>
    </location>
</feature>
<gene>
    <name evidence="10" type="ORF">IAC54_04555</name>
</gene>
<feature type="transmembrane region" description="Helical" evidence="8">
    <location>
        <begin position="528"/>
        <end position="545"/>
    </location>
</feature>
<dbReference type="PROSITE" id="PS51202">
    <property type="entry name" value="RCK_C"/>
    <property type="match status" value="1"/>
</dbReference>
<evidence type="ECO:0000256" key="7">
    <source>
        <dbReference type="ARBA" id="ARBA00023136"/>
    </source>
</evidence>
<dbReference type="Gene3D" id="1.20.1530.20">
    <property type="match status" value="1"/>
</dbReference>
<sequence>MPTTLAPIISDLALILVLAGVTTLLFKWLKQPVILGYILAGFLASPHFSFTPSITDANDIDIWADIGIIVLLFCLGLEFNFKKLVNVGGSAAIAALTIICGMITMGFAVGAMFNFTWINSLFLGTMLSMSSTTIIIKALTDLNMRKQKFTTVVFGVLVMEDLFAIIMMVLLSSIAVSSSFEGGELVFSILKLIFFLVICFLVGVYLIPTFFKKNKRYLNQETMLILAMGMCLAMVALATYSGFSEALGAFLMGTILAGTNEAERIEKIMEPIKNLFGAIFFVSVGMLVDPAAIAEYYIPIIVLSVVVIVGQIVFGTGGLLISGQPVKIAVQSGFCLTQIGEFAFIVATLGMSLNVIEPYIYPIVVAVSVITTFTTPYFIKAAEPASGYLERKMPRRIKDFLSRYSEKATQIHTRKSWGGILRSYIAKVAIYAIILIAIIILANGFIIPLIQKIIPNHSLANHLSAIIVLLIMSPFLWALMLKPINNKSIRVLVYDSGASPVPFLLLVLFRFATGLFLAFYLIASIYPVKTSLLITLLLFPVLLILSSKPLKRRLLEIEEKFFNNLNEREFRRSGKNNSLVRNMHIAEMDVKDGCPFLGRTLGDANIRQQYGVNIISIKRGNKRYDMPKRNNRILPGDVISVVGTDKQIAAFLEDVEKEAPIE</sequence>
<keyword evidence="4" id="KW-0630">Potassium</keyword>
<dbReference type="InterPro" id="IPR036721">
    <property type="entry name" value="RCK_C_sf"/>
</dbReference>
<feature type="transmembrane region" description="Helical" evidence="8">
    <location>
        <begin position="300"/>
        <end position="321"/>
    </location>
</feature>